<organism evidence="1 2">
    <name type="scientific">Artomyces pyxidatus</name>
    <dbReference type="NCBI Taxonomy" id="48021"/>
    <lineage>
        <taxon>Eukaryota</taxon>
        <taxon>Fungi</taxon>
        <taxon>Dikarya</taxon>
        <taxon>Basidiomycota</taxon>
        <taxon>Agaricomycotina</taxon>
        <taxon>Agaricomycetes</taxon>
        <taxon>Russulales</taxon>
        <taxon>Auriscalpiaceae</taxon>
        <taxon>Artomyces</taxon>
    </lineage>
</organism>
<name>A0ACB8T377_9AGAM</name>
<gene>
    <name evidence="1" type="ORF">BV25DRAFT_1915529</name>
</gene>
<keyword evidence="2" id="KW-1185">Reference proteome</keyword>
<proteinExistence type="predicted"/>
<reference evidence="1" key="1">
    <citation type="submission" date="2021-03" db="EMBL/GenBank/DDBJ databases">
        <authorList>
            <consortium name="DOE Joint Genome Institute"/>
            <person name="Ahrendt S."/>
            <person name="Looney B.P."/>
            <person name="Miyauchi S."/>
            <person name="Morin E."/>
            <person name="Drula E."/>
            <person name="Courty P.E."/>
            <person name="Chicoki N."/>
            <person name="Fauchery L."/>
            <person name="Kohler A."/>
            <person name="Kuo A."/>
            <person name="Labutti K."/>
            <person name="Pangilinan J."/>
            <person name="Lipzen A."/>
            <person name="Riley R."/>
            <person name="Andreopoulos W."/>
            <person name="He G."/>
            <person name="Johnson J."/>
            <person name="Barry K.W."/>
            <person name="Grigoriev I.V."/>
            <person name="Nagy L."/>
            <person name="Hibbett D."/>
            <person name="Henrissat B."/>
            <person name="Matheny P.B."/>
            <person name="Labbe J."/>
            <person name="Martin F."/>
        </authorList>
    </citation>
    <scope>NUCLEOTIDE SEQUENCE</scope>
    <source>
        <strain evidence="1">HHB10654</strain>
    </source>
</reference>
<accession>A0ACB8T377</accession>
<reference evidence="1" key="2">
    <citation type="journal article" date="2022" name="New Phytol.">
        <title>Evolutionary transition to the ectomycorrhizal habit in the genomes of a hyperdiverse lineage of mushroom-forming fungi.</title>
        <authorList>
            <person name="Looney B."/>
            <person name="Miyauchi S."/>
            <person name="Morin E."/>
            <person name="Drula E."/>
            <person name="Courty P.E."/>
            <person name="Kohler A."/>
            <person name="Kuo A."/>
            <person name="LaButti K."/>
            <person name="Pangilinan J."/>
            <person name="Lipzen A."/>
            <person name="Riley R."/>
            <person name="Andreopoulos W."/>
            <person name="He G."/>
            <person name="Johnson J."/>
            <person name="Nolan M."/>
            <person name="Tritt A."/>
            <person name="Barry K.W."/>
            <person name="Grigoriev I.V."/>
            <person name="Nagy L.G."/>
            <person name="Hibbett D."/>
            <person name="Henrissat B."/>
            <person name="Matheny P.B."/>
            <person name="Labbe J."/>
            <person name="Martin F.M."/>
        </authorList>
    </citation>
    <scope>NUCLEOTIDE SEQUENCE</scope>
    <source>
        <strain evidence="1">HHB10654</strain>
    </source>
</reference>
<dbReference type="Proteomes" id="UP000814140">
    <property type="component" value="Unassembled WGS sequence"/>
</dbReference>
<dbReference type="EMBL" id="MU277204">
    <property type="protein sequence ID" value="KAI0063208.1"/>
    <property type="molecule type" value="Genomic_DNA"/>
</dbReference>
<sequence>MTRFLHGLLAVLAIPGTLAISTTDQQPLLRLKDDRILTPSLVEFIDGVVKTQQVEGLTLAVIRADGESEYGAWGRKTEDDDEMTTDTLFDIGSCSKAFVTAAIGILIDDYAHARNTTPLPTGLKKLDWDSKLKRILPDDWKHMDPWASEQANLVDILSHVSGLPRHEIFYGPGDDTKSVVRNQRYQRPAFELREQWSYNNQMYMIGAEIIRTFTGSFTEFVEERIFKPLNMTDTTYSPDVAHASGKATQTWTSFGRRIPWWLSEDWQVELAAGPGGVISSAVDLEKWVRMLLNKGVDPRTKKTIIPLSALSTIVSAHSIVNGNPPGVPGASISGYGLGWERTAFNGHDMIQHGGALPGSSAAVIGVLADGVGVVALANADSKGVANSIIATEVLQKLLGFDGESSLRIGSYGINTTPYEAPHAVETVDPPSYNYVGVYKNDVFGTLLLCNASSTSHYCGSILDDFSAVDGVSPPQNSSKLFAELPSLWTSHVRLLYKGDNVFHFQPTYLFPEGYGKNTTPFEEVIELSDRASAVFVVENGDVVGFGLTGTVIEGLTMREKEGGSVEYTADAWFAKL</sequence>
<protein>
    <submittedName>
        <fullName evidence="1">Beta-lactamase/transpeptidase-like protein</fullName>
    </submittedName>
</protein>
<evidence type="ECO:0000313" key="1">
    <source>
        <dbReference type="EMBL" id="KAI0063208.1"/>
    </source>
</evidence>
<comment type="caution">
    <text evidence="1">The sequence shown here is derived from an EMBL/GenBank/DDBJ whole genome shotgun (WGS) entry which is preliminary data.</text>
</comment>
<evidence type="ECO:0000313" key="2">
    <source>
        <dbReference type="Proteomes" id="UP000814140"/>
    </source>
</evidence>